<keyword evidence="8" id="KW-1185">Reference proteome</keyword>
<name>A0A7R9R189_9ACAR</name>
<reference evidence="7" key="1">
    <citation type="submission" date="2020-11" db="EMBL/GenBank/DDBJ databases">
        <authorList>
            <person name="Tran Van P."/>
        </authorList>
    </citation>
    <scope>NUCLEOTIDE SEQUENCE</scope>
</reference>
<feature type="non-terminal residue" evidence="7">
    <location>
        <position position="110"/>
    </location>
</feature>
<evidence type="ECO:0000256" key="1">
    <source>
        <dbReference type="ARBA" id="ARBA00022741"/>
    </source>
</evidence>
<evidence type="ECO:0000256" key="4">
    <source>
        <dbReference type="ARBA" id="ARBA00022884"/>
    </source>
</evidence>
<dbReference type="SUPFAM" id="SSF52540">
    <property type="entry name" value="P-loop containing nucleoside triphosphate hydrolases"/>
    <property type="match status" value="1"/>
</dbReference>
<dbReference type="AlphaFoldDB" id="A0A7R9R189"/>
<feature type="domain" description="Helicase C-terminal" evidence="6">
    <location>
        <begin position="1"/>
        <end position="92"/>
    </location>
</feature>
<evidence type="ECO:0000313" key="7">
    <source>
        <dbReference type="EMBL" id="CAD7664727.1"/>
    </source>
</evidence>
<dbReference type="Gene3D" id="3.40.50.300">
    <property type="entry name" value="P-loop containing nucleotide triphosphate hydrolases"/>
    <property type="match status" value="1"/>
</dbReference>
<comment type="function">
    <text evidence="5">RNA helicase.</text>
</comment>
<evidence type="ECO:0000256" key="2">
    <source>
        <dbReference type="ARBA" id="ARBA00022801"/>
    </source>
</evidence>
<dbReference type="InterPro" id="IPR027417">
    <property type="entry name" value="P-loop_NTPase"/>
</dbReference>
<keyword evidence="5" id="KW-0347">Helicase</keyword>
<evidence type="ECO:0000259" key="6">
    <source>
        <dbReference type="PROSITE" id="PS51194"/>
    </source>
</evidence>
<dbReference type="PROSITE" id="PS51194">
    <property type="entry name" value="HELICASE_CTER"/>
    <property type="match status" value="1"/>
</dbReference>
<keyword evidence="1 5" id="KW-0547">Nucleotide-binding</keyword>
<dbReference type="PANTHER" id="PTHR24031">
    <property type="entry name" value="RNA HELICASE"/>
    <property type="match status" value="1"/>
</dbReference>
<organism evidence="7">
    <name type="scientific">Oppiella nova</name>
    <dbReference type="NCBI Taxonomy" id="334625"/>
    <lineage>
        <taxon>Eukaryota</taxon>
        <taxon>Metazoa</taxon>
        <taxon>Ecdysozoa</taxon>
        <taxon>Arthropoda</taxon>
        <taxon>Chelicerata</taxon>
        <taxon>Arachnida</taxon>
        <taxon>Acari</taxon>
        <taxon>Acariformes</taxon>
        <taxon>Sarcoptiformes</taxon>
        <taxon>Oribatida</taxon>
        <taxon>Brachypylina</taxon>
        <taxon>Oppioidea</taxon>
        <taxon>Oppiidae</taxon>
        <taxon>Oppiella</taxon>
    </lineage>
</organism>
<dbReference type="GO" id="GO:0005524">
    <property type="term" value="F:ATP binding"/>
    <property type="evidence" value="ECO:0007669"/>
    <property type="project" value="UniProtKB-UniRule"/>
</dbReference>
<dbReference type="GO" id="GO:0016787">
    <property type="term" value="F:hydrolase activity"/>
    <property type="evidence" value="ECO:0007669"/>
    <property type="project" value="UniProtKB-KW"/>
</dbReference>
<dbReference type="OrthoDB" id="10259640at2759"/>
<sequence>FFQFCNSDAGILLCTDVAARGLDIPQVDWIVQYDPPDDPKEYIHRVGRTARGEGAKGHALLILNPEEREFLRYLKEAKVPLQEFEFSWSKVANIQPQVCIDLYIYSRHPC</sequence>
<keyword evidence="4 5" id="KW-0694">RNA-binding</keyword>
<dbReference type="EC" id="3.6.4.13" evidence="5"/>
<evidence type="ECO:0000256" key="3">
    <source>
        <dbReference type="ARBA" id="ARBA00022840"/>
    </source>
</evidence>
<dbReference type="GO" id="GO:0003724">
    <property type="term" value="F:RNA helicase activity"/>
    <property type="evidence" value="ECO:0007669"/>
    <property type="project" value="UniProtKB-EC"/>
</dbReference>
<dbReference type="CDD" id="cd18787">
    <property type="entry name" value="SF2_C_DEAD"/>
    <property type="match status" value="1"/>
</dbReference>
<proteinExistence type="inferred from homology"/>
<dbReference type="EMBL" id="OC955401">
    <property type="protein sequence ID" value="CAD7664727.1"/>
    <property type="molecule type" value="Genomic_DNA"/>
</dbReference>
<dbReference type="InterPro" id="IPR001650">
    <property type="entry name" value="Helicase_C-like"/>
</dbReference>
<dbReference type="Pfam" id="PF00271">
    <property type="entry name" value="Helicase_C"/>
    <property type="match status" value="1"/>
</dbReference>
<dbReference type="GO" id="GO:0003723">
    <property type="term" value="F:RNA binding"/>
    <property type="evidence" value="ECO:0007669"/>
    <property type="project" value="UniProtKB-UniRule"/>
</dbReference>
<dbReference type="Proteomes" id="UP000728032">
    <property type="component" value="Unassembled WGS sequence"/>
</dbReference>
<evidence type="ECO:0000313" key="8">
    <source>
        <dbReference type="Proteomes" id="UP000728032"/>
    </source>
</evidence>
<protein>
    <recommendedName>
        <fullName evidence="5">ATP-dependent RNA helicase</fullName>
        <ecNumber evidence="5">3.6.4.13</ecNumber>
    </recommendedName>
</protein>
<keyword evidence="3 5" id="KW-0067">ATP-binding</keyword>
<comment type="domain">
    <text evidence="5">The Q motif is unique to and characteristic of the DEAD box family of RNA helicases and controls ATP binding and hydrolysis.</text>
</comment>
<feature type="non-terminal residue" evidence="7">
    <location>
        <position position="1"/>
    </location>
</feature>
<comment type="catalytic activity">
    <reaction evidence="5">
        <text>ATP + H2O = ADP + phosphate + H(+)</text>
        <dbReference type="Rhea" id="RHEA:13065"/>
        <dbReference type="ChEBI" id="CHEBI:15377"/>
        <dbReference type="ChEBI" id="CHEBI:15378"/>
        <dbReference type="ChEBI" id="CHEBI:30616"/>
        <dbReference type="ChEBI" id="CHEBI:43474"/>
        <dbReference type="ChEBI" id="CHEBI:456216"/>
        <dbReference type="EC" id="3.6.4.13"/>
    </reaction>
</comment>
<evidence type="ECO:0000256" key="5">
    <source>
        <dbReference type="RuleBase" id="RU365068"/>
    </source>
</evidence>
<keyword evidence="2 5" id="KW-0378">Hydrolase</keyword>
<gene>
    <name evidence="7" type="ORF">ONB1V03_LOCUS21285</name>
</gene>
<accession>A0A7R9R189</accession>
<comment type="similarity">
    <text evidence="5">Belongs to the DEAD box helicase family.</text>
</comment>
<dbReference type="EMBL" id="CAJPVJ010040576">
    <property type="protein sequence ID" value="CAG2181864.1"/>
    <property type="molecule type" value="Genomic_DNA"/>
</dbReference>
<dbReference type="SMART" id="SM00490">
    <property type="entry name" value="HELICc"/>
    <property type="match status" value="1"/>
</dbReference>